<name>A0ABS8F9U4_9FIRM</name>
<keyword evidence="3" id="KW-1185">Reference proteome</keyword>
<dbReference type="EMBL" id="JAJEQL010000014">
    <property type="protein sequence ID" value="MCC2199543.1"/>
    <property type="molecule type" value="Genomic_DNA"/>
</dbReference>
<accession>A0ABS8F9U4</accession>
<protein>
    <submittedName>
        <fullName evidence="2">Uncharacterized protein</fullName>
    </submittedName>
</protein>
<organism evidence="2 3">
    <name type="scientific">Faecalibacterium butyricigenerans</name>
    <dbReference type="NCBI Taxonomy" id="1851427"/>
    <lineage>
        <taxon>Bacteria</taxon>
        <taxon>Bacillati</taxon>
        <taxon>Bacillota</taxon>
        <taxon>Clostridia</taxon>
        <taxon>Eubacteriales</taxon>
        <taxon>Oscillospiraceae</taxon>
        <taxon>Faecalibacterium</taxon>
    </lineage>
</organism>
<gene>
    <name evidence="2" type="ORF">LKD23_07225</name>
</gene>
<evidence type="ECO:0000313" key="3">
    <source>
        <dbReference type="Proteomes" id="UP001430637"/>
    </source>
</evidence>
<evidence type="ECO:0000313" key="2">
    <source>
        <dbReference type="EMBL" id="MCC2199543.1"/>
    </source>
</evidence>
<feature type="chain" id="PRO_5045365338" evidence="1">
    <location>
        <begin position="22"/>
        <end position="59"/>
    </location>
</feature>
<proteinExistence type="predicted"/>
<keyword evidence="1" id="KW-0732">Signal</keyword>
<reference evidence="2" key="1">
    <citation type="submission" date="2021-10" db="EMBL/GenBank/DDBJ databases">
        <title>Anaerobic single-cell dispensing facilitates the cultivation of human gut bacteria.</title>
        <authorList>
            <person name="Afrizal A."/>
        </authorList>
    </citation>
    <scope>NUCLEOTIDE SEQUENCE</scope>
    <source>
        <strain evidence="2">CLA-AA-H233</strain>
    </source>
</reference>
<sequence length="59" mass="6442">MKKKNAFLLRSSLCALPAAPAKIIPPASSCSGSAAQINVMIPSYKTDYKEDFLHDLQLF</sequence>
<dbReference type="Proteomes" id="UP001430637">
    <property type="component" value="Unassembled WGS sequence"/>
</dbReference>
<feature type="signal peptide" evidence="1">
    <location>
        <begin position="1"/>
        <end position="21"/>
    </location>
</feature>
<evidence type="ECO:0000256" key="1">
    <source>
        <dbReference type="SAM" id="SignalP"/>
    </source>
</evidence>
<comment type="caution">
    <text evidence="2">The sequence shown here is derived from an EMBL/GenBank/DDBJ whole genome shotgun (WGS) entry which is preliminary data.</text>
</comment>